<feature type="coiled-coil region" evidence="1">
    <location>
        <begin position="191"/>
        <end position="240"/>
    </location>
</feature>
<evidence type="ECO:0000256" key="2">
    <source>
        <dbReference type="SAM" id="MobiDB-lite"/>
    </source>
</evidence>
<organism evidence="3 4">
    <name type="scientific">Mytilus coruscus</name>
    <name type="common">Sea mussel</name>
    <dbReference type="NCBI Taxonomy" id="42192"/>
    <lineage>
        <taxon>Eukaryota</taxon>
        <taxon>Metazoa</taxon>
        <taxon>Spiralia</taxon>
        <taxon>Lophotrochozoa</taxon>
        <taxon>Mollusca</taxon>
        <taxon>Bivalvia</taxon>
        <taxon>Autobranchia</taxon>
        <taxon>Pteriomorphia</taxon>
        <taxon>Mytilida</taxon>
        <taxon>Mytiloidea</taxon>
        <taxon>Mytilidae</taxon>
        <taxon>Mytilinae</taxon>
        <taxon>Mytilus</taxon>
    </lineage>
</organism>
<evidence type="ECO:0000256" key="1">
    <source>
        <dbReference type="SAM" id="Coils"/>
    </source>
</evidence>
<keyword evidence="4" id="KW-1185">Reference proteome</keyword>
<keyword evidence="1" id="KW-0175">Coiled coil</keyword>
<protein>
    <submittedName>
        <fullName evidence="3">Uncharacterized protein</fullName>
    </submittedName>
</protein>
<gene>
    <name evidence="3" type="ORF">MCOR_28150</name>
</gene>
<evidence type="ECO:0000313" key="3">
    <source>
        <dbReference type="EMBL" id="CAC5393280.1"/>
    </source>
</evidence>
<dbReference type="EMBL" id="CACVKT020005120">
    <property type="protein sequence ID" value="CAC5393280.1"/>
    <property type="molecule type" value="Genomic_DNA"/>
</dbReference>
<proteinExistence type="predicted"/>
<feature type="compositionally biased region" description="Polar residues" evidence="2">
    <location>
        <begin position="1"/>
        <end position="11"/>
    </location>
</feature>
<dbReference type="AlphaFoldDB" id="A0A6J8CE96"/>
<dbReference type="Proteomes" id="UP000507470">
    <property type="component" value="Unassembled WGS sequence"/>
</dbReference>
<reference evidence="3 4" key="1">
    <citation type="submission" date="2020-06" db="EMBL/GenBank/DDBJ databases">
        <authorList>
            <person name="Li R."/>
            <person name="Bekaert M."/>
        </authorList>
    </citation>
    <scope>NUCLEOTIDE SEQUENCE [LARGE SCALE GENOMIC DNA]</scope>
    <source>
        <strain evidence="4">wild</strain>
    </source>
</reference>
<evidence type="ECO:0000313" key="4">
    <source>
        <dbReference type="Proteomes" id="UP000507470"/>
    </source>
</evidence>
<feature type="region of interest" description="Disordered" evidence="2">
    <location>
        <begin position="1"/>
        <end position="24"/>
    </location>
</feature>
<name>A0A6J8CE96_MYTCO</name>
<sequence length="263" mass="31203">MATTESDSELININDDIPSGQQTRQHQIIPINFNLGNLEDDIIDDTDSQVIDNCIGKVDELLSRRHYTATLTRDLRRFKEDELPNYARIHKASFSPQRSSTETEHYFKRKVTEFNKQIRMEFREFMLKASNDYSEKIQSNCEQLWREACANIKNGNNIPKLNNKVQETKEKWADEYRKTASKAMNKEDLGKNTKKTDIEKIKQELEVLKRKTQREGESELVKLKRENEELKNSMKINNRSNRFNNYVDNHRGAFRGRRRQYDY</sequence>
<accession>A0A6J8CE96</accession>